<proteinExistence type="predicted"/>
<dbReference type="Proteomes" id="UP001172645">
    <property type="component" value="Unassembled WGS sequence"/>
</dbReference>
<sequence length="586" mass="63411">MTGGLAHSPASQPKRPSFPNFNVDTISKPSGSSRRASRSRTSLKLFDDPANAPFVDPFSDALDSEQAVRAAVSAHLETANARPQAAQQPPKAGGLGSGGATVPRSGNVAPPLLLSSSETDQFRGSSTVSRYALLAKVQRLCRPKDPDERGPAVCGCGRPGEGATHVNIHLRYGEQTGELRAGVSGIYRCGSPWLCPTCAPAKALKRAERVQAAATATFLRGGRAALVVLTAAHSMDMSLAEIKELVQGSSSAARKGRVWVKAVADYGILGVIVGQEVTFSLDNGWHYHQHLSILVDGPDADAYKRAKQAGEWIAKAYSEKVRDKDGEVSDRYGWHVRVARDAADASDYTAKGSMAWEVAGGYKDETKSAKSLTPWDIAVAASVGDKQMFAKWKEYEATMPGTRSCVVSAALAKKLGLTAEPQDDDDDNSEQLYHETDDVVGRVEAPVWSRWMRHGLASTFLLRVEYGGEAGFAGAVEQTEAESMEIESRWQARNAEREREHNEQQASHEADRLLRLAADDVKRHLHERGIGGQKHVHEVVERIAIDNPGTARLDPGRVLSAANSNERDKYYESLVADFAELGIYIA</sequence>
<feature type="compositionally biased region" description="Low complexity" evidence="1">
    <location>
        <begin position="27"/>
        <end position="42"/>
    </location>
</feature>
<organism evidence="2 3">
    <name type="scientific">Rhizobium mayense</name>
    <dbReference type="NCBI Taxonomy" id="1312184"/>
    <lineage>
        <taxon>Bacteria</taxon>
        <taxon>Pseudomonadati</taxon>
        <taxon>Pseudomonadota</taxon>
        <taxon>Alphaproteobacteria</taxon>
        <taxon>Hyphomicrobiales</taxon>
        <taxon>Rhizobiaceae</taxon>
        <taxon>Rhizobium/Agrobacterium group</taxon>
        <taxon>Rhizobium</taxon>
    </lineage>
</organism>
<feature type="region of interest" description="Disordered" evidence="1">
    <location>
        <begin position="1"/>
        <end position="51"/>
    </location>
</feature>
<gene>
    <name evidence="2" type="ORF">PY649_11090</name>
</gene>
<accession>A0ABT7JSV8</accession>
<dbReference type="RefSeq" id="WP_285868401.1">
    <property type="nucleotide sequence ID" value="NZ_JARFYM010000006.1"/>
</dbReference>
<evidence type="ECO:0008006" key="4">
    <source>
        <dbReference type="Google" id="ProtNLM"/>
    </source>
</evidence>
<evidence type="ECO:0000313" key="3">
    <source>
        <dbReference type="Proteomes" id="UP001172645"/>
    </source>
</evidence>
<comment type="caution">
    <text evidence="2">The sequence shown here is derived from an EMBL/GenBank/DDBJ whole genome shotgun (WGS) entry which is preliminary data.</text>
</comment>
<dbReference type="EMBL" id="JARFYM010000006">
    <property type="protein sequence ID" value="MDL2399441.1"/>
    <property type="molecule type" value="Genomic_DNA"/>
</dbReference>
<reference evidence="2" key="1">
    <citation type="submission" date="2023-06" db="EMBL/GenBank/DDBJ databases">
        <title>Phylogenetic Diversity of Rhizobium strains.</title>
        <authorList>
            <person name="Moura F.T."/>
            <person name="Helene L.C.F."/>
            <person name="Hungria M."/>
        </authorList>
    </citation>
    <scope>NUCLEOTIDE SEQUENCE</scope>
    <source>
        <strain evidence="2">CCGE526</strain>
    </source>
</reference>
<feature type="compositionally biased region" description="Low complexity" evidence="1">
    <location>
        <begin position="83"/>
        <end position="92"/>
    </location>
</feature>
<feature type="region of interest" description="Disordered" evidence="1">
    <location>
        <begin position="73"/>
        <end position="120"/>
    </location>
</feature>
<evidence type="ECO:0000256" key="1">
    <source>
        <dbReference type="SAM" id="MobiDB-lite"/>
    </source>
</evidence>
<protein>
    <recommendedName>
        <fullName evidence="4">Replication protein</fullName>
    </recommendedName>
</protein>
<name>A0ABT7JSV8_9HYPH</name>
<evidence type="ECO:0000313" key="2">
    <source>
        <dbReference type="EMBL" id="MDL2399441.1"/>
    </source>
</evidence>
<keyword evidence="3" id="KW-1185">Reference proteome</keyword>